<reference evidence="1 2" key="1">
    <citation type="submission" date="2018-08" db="EMBL/GenBank/DDBJ databases">
        <title>Murine metabolic-syndrome-specific gut microbial biobank.</title>
        <authorList>
            <person name="Liu C."/>
        </authorList>
    </citation>
    <scope>NUCLEOTIDE SEQUENCE [LARGE SCALE GENOMIC DNA]</scope>
    <source>
        <strain evidence="1 2">583</strain>
    </source>
</reference>
<dbReference type="AlphaFoldDB" id="A0A845R0W5"/>
<evidence type="ECO:0000313" key="1">
    <source>
        <dbReference type="EMBL" id="NBI07649.1"/>
    </source>
</evidence>
<proteinExistence type="predicted"/>
<protein>
    <submittedName>
        <fullName evidence="1">Uncharacterized protein</fullName>
    </submittedName>
</protein>
<accession>A0A845R0W5</accession>
<evidence type="ECO:0000313" key="2">
    <source>
        <dbReference type="Proteomes" id="UP000467132"/>
    </source>
</evidence>
<keyword evidence="2" id="KW-1185">Reference proteome</keyword>
<sequence>MSNLAYKIENKKTLDEVIDILQEDWDNNYDIKCYEIDIDNLQYLNVNYLVIPNIQENGVVSSPFDNLLILKLFEGTMAIEFSYIDDSNIVEVPSDDISKEFFTFDKEYYLKCSNSLSNLVSSL</sequence>
<dbReference type="RefSeq" id="WP_160198119.1">
    <property type="nucleotide sequence ID" value="NZ_QXXA01000013.1"/>
</dbReference>
<comment type="caution">
    <text evidence="1">The sequence shown here is derived from an EMBL/GenBank/DDBJ whole genome shotgun (WGS) entry which is preliminary data.</text>
</comment>
<dbReference type="EMBL" id="QXXA01000013">
    <property type="protein sequence ID" value="NBI07649.1"/>
    <property type="molecule type" value="Genomic_DNA"/>
</dbReference>
<name>A0A845R0W5_9CLOT</name>
<gene>
    <name evidence="1" type="ORF">D3Z33_12375</name>
</gene>
<organism evidence="1 2">
    <name type="scientific">Senegalia massiliensis</name>
    <dbReference type="NCBI Taxonomy" id="1720316"/>
    <lineage>
        <taxon>Bacteria</taxon>
        <taxon>Bacillati</taxon>
        <taxon>Bacillota</taxon>
        <taxon>Clostridia</taxon>
        <taxon>Eubacteriales</taxon>
        <taxon>Clostridiaceae</taxon>
        <taxon>Senegalia</taxon>
    </lineage>
</organism>
<dbReference type="Proteomes" id="UP000467132">
    <property type="component" value="Unassembled WGS sequence"/>
</dbReference>